<dbReference type="Proteomes" id="UP000053599">
    <property type="component" value="Unassembled WGS sequence"/>
</dbReference>
<keyword evidence="4 7" id="KW-0560">Oxidoreductase</keyword>
<reference evidence="9 10" key="1">
    <citation type="submission" date="2015-01" db="EMBL/GenBank/DDBJ databases">
        <title>The Genome Sequence of Exophiala sideris CBS121828.</title>
        <authorList>
            <consortium name="The Broad Institute Genomics Platform"/>
            <person name="Cuomo C."/>
            <person name="de Hoog S."/>
            <person name="Gorbushina A."/>
            <person name="Stielow B."/>
            <person name="Teixiera M."/>
            <person name="Abouelleil A."/>
            <person name="Chapman S.B."/>
            <person name="Priest M."/>
            <person name="Young S.K."/>
            <person name="Wortman J."/>
            <person name="Nusbaum C."/>
            <person name="Birren B."/>
        </authorList>
    </citation>
    <scope>NUCLEOTIDE SEQUENCE [LARGE SCALE GENOMIC DNA]</scope>
    <source>
        <strain evidence="9 10">CBS 121828</strain>
    </source>
</reference>
<evidence type="ECO:0000256" key="4">
    <source>
        <dbReference type="ARBA" id="ARBA00023002"/>
    </source>
</evidence>
<dbReference type="STRING" id="1016849.A0A0D1ZCW8"/>
<dbReference type="InterPro" id="IPR017972">
    <property type="entry name" value="Cyt_P450_CS"/>
</dbReference>
<evidence type="ECO:0000256" key="1">
    <source>
        <dbReference type="ARBA" id="ARBA00001971"/>
    </source>
</evidence>
<sequence length="546" mass="61457">MSNRVLEFGSFVPVLFSVLVCALIIRAWLCHPLRHIPAAHWSIPLFGDTWILYQRWKGCNNAATYAAHVRKGPVVRLGRNELSVNCVENGIRTIYGGGWEKHEWYPRQFTNYGIRNMFATTGHAAHSQKKRTLANIYSKTSVAASPQITATSKKLLYSRFLPLLQSISDSGEAVDVHIMNNAFTVDFMSAYLFGLKHGTNFTQQVEVRDTILHAYHMIGGYEVYIAEVPWLLDLCNKIGVQLLPKAADEAGQMVEDWNARMCNAAEAYIAKPALPRDAFIGDEPVVYQQFKSGIARLRAKDNSAGQEPDSPNSLPLANYDLLEVQSEMKDHLLAGHETSAVALTYLYYEMSRHPELQILLREELQQLESRIIWPLPPGTTRDSVTLPEPKPIDSLPLLQAITMETLRLHAPIPGMEPRVSPHAPGGNTLGQYSNIPGGVRVSSMPYSLHRNEDVFPDPLSFKPHGWIPTQQNEEELKKMHRWFWAFGSGGRMCIGSNFAIQEIKLLVAAVYSSWTTEIIDDEGIQEIDAWTTRPSSNRLLLKFQHV</sequence>
<comment type="similarity">
    <text evidence="2 7">Belongs to the cytochrome P450 family.</text>
</comment>
<dbReference type="PROSITE" id="PS00086">
    <property type="entry name" value="CYTOCHROME_P450"/>
    <property type="match status" value="1"/>
</dbReference>
<dbReference type="EMBL" id="KN846951">
    <property type="protein sequence ID" value="KIV84623.1"/>
    <property type="molecule type" value="Genomic_DNA"/>
</dbReference>
<dbReference type="PRINTS" id="PR00465">
    <property type="entry name" value="EP450IV"/>
</dbReference>
<evidence type="ECO:0000256" key="6">
    <source>
        <dbReference type="PIRSR" id="PIRSR602403-1"/>
    </source>
</evidence>
<dbReference type="InterPro" id="IPR036396">
    <property type="entry name" value="Cyt_P450_sf"/>
</dbReference>
<feature type="transmembrane region" description="Helical" evidence="8">
    <location>
        <begin position="12"/>
        <end position="29"/>
    </location>
</feature>
<dbReference type="Pfam" id="PF00067">
    <property type="entry name" value="p450"/>
    <property type="match status" value="1"/>
</dbReference>
<keyword evidence="3 6" id="KW-0479">Metal-binding</keyword>
<evidence type="ECO:0000256" key="7">
    <source>
        <dbReference type="RuleBase" id="RU000461"/>
    </source>
</evidence>
<dbReference type="InterPro" id="IPR001128">
    <property type="entry name" value="Cyt_P450"/>
</dbReference>
<evidence type="ECO:0000256" key="5">
    <source>
        <dbReference type="ARBA" id="ARBA00023004"/>
    </source>
</evidence>
<evidence type="ECO:0000313" key="9">
    <source>
        <dbReference type="EMBL" id="KIV84623.1"/>
    </source>
</evidence>
<keyword evidence="8" id="KW-0472">Membrane</keyword>
<keyword evidence="5 6" id="KW-0408">Iron</keyword>
<comment type="cofactor">
    <cofactor evidence="1 6">
        <name>heme</name>
        <dbReference type="ChEBI" id="CHEBI:30413"/>
    </cofactor>
</comment>
<feature type="binding site" description="axial binding residue" evidence="6">
    <location>
        <position position="493"/>
    </location>
    <ligand>
        <name>heme</name>
        <dbReference type="ChEBI" id="CHEBI:30413"/>
    </ligand>
    <ligandPart>
        <name>Fe</name>
        <dbReference type="ChEBI" id="CHEBI:18248"/>
    </ligandPart>
</feature>
<dbReference type="GO" id="GO:0020037">
    <property type="term" value="F:heme binding"/>
    <property type="evidence" value="ECO:0007669"/>
    <property type="project" value="InterPro"/>
</dbReference>
<dbReference type="HOGENOM" id="CLU_001570_14_2_1"/>
<dbReference type="Gene3D" id="1.10.630.10">
    <property type="entry name" value="Cytochrome P450"/>
    <property type="match status" value="1"/>
</dbReference>
<evidence type="ECO:0000256" key="8">
    <source>
        <dbReference type="SAM" id="Phobius"/>
    </source>
</evidence>
<dbReference type="InterPro" id="IPR050121">
    <property type="entry name" value="Cytochrome_P450_monoxygenase"/>
</dbReference>
<keyword evidence="8" id="KW-0812">Transmembrane</keyword>
<keyword evidence="6 7" id="KW-0349">Heme</keyword>
<dbReference type="PANTHER" id="PTHR24305:SF166">
    <property type="entry name" value="CYTOCHROME P450 12A4, MITOCHONDRIAL-RELATED"/>
    <property type="match status" value="1"/>
</dbReference>
<dbReference type="PRINTS" id="PR00385">
    <property type="entry name" value="P450"/>
</dbReference>
<dbReference type="GO" id="GO:0004497">
    <property type="term" value="F:monooxygenase activity"/>
    <property type="evidence" value="ECO:0007669"/>
    <property type="project" value="UniProtKB-KW"/>
</dbReference>
<gene>
    <name evidence="9" type="ORF">PV11_00396</name>
</gene>
<dbReference type="CDD" id="cd11059">
    <property type="entry name" value="CYP_fungal"/>
    <property type="match status" value="1"/>
</dbReference>
<evidence type="ECO:0008006" key="11">
    <source>
        <dbReference type="Google" id="ProtNLM"/>
    </source>
</evidence>
<name>A0A0D1ZCW8_9EURO</name>
<dbReference type="PANTHER" id="PTHR24305">
    <property type="entry name" value="CYTOCHROME P450"/>
    <property type="match status" value="1"/>
</dbReference>
<keyword evidence="7" id="KW-0503">Monooxygenase</keyword>
<dbReference type="SUPFAM" id="SSF48264">
    <property type="entry name" value="Cytochrome P450"/>
    <property type="match status" value="1"/>
</dbReference>
<accession>A0A0D1ZCW8</accession>
<dbReference type="InterPro" id="IPR002403">
    <property type="entry name" value="Cyt_P450_E_grp-IV"/>
</dbReference>
<proteinExistence type="inferred from homology"/>
<dbReference type="GO" id="GO:0016705">
    <property type="term" value="F:oxidoreductase activity, acting on paired donors, with incorporation or reduction of molecular oxygen"/>
    <property type="evidence" value="ECO:0007669"/>
    <property type="project" value="InterPro"/>
</dbReference>
<keyword evidence="8" id="KW-1133">Transmembrane helix</keyword>
<dbReference type="OrthoDB" id="1470350at2759"/>
<dbReference type="AlphaFoldDB" id="A0A0D1ZCW8"/>
<protein>
    <recommendedName>
        <fullName evidence="11">Cytochrome P450 monooxygenase</fullName>
    </recommendedName>
</protein>
<evidence type="ECO:0000256" key="3">
    <source>
        <dbReference type="ARBA" id="ARBA00022723"/>
    </source>
</evidence>
<organism evidence="9 10">
    <name type="scientific">Exophiala sideris</name>
    <dbReference type="NCBI Taxonomy" id="1016849"/>
    <lineage>
        <taxon>Eukaryota</taxon>
        <taxon>Fungi</taxon>
        <taxon>Dikarya</taxon>
        <taxon>Ascomycota</taxon>
        <taxon>Pezizomycotina</taxon>
        <taxon>Eurotiomycetes</taxon>
        <taxon>Chaetothyriomycetidae</taxon>
        <taxon>Chaetothyriales</taxon>
        <taxon>Herpotrichiellaceae</taxon>
        <taxon>Exophiala</taxon>
    </lineage>
</organism>
<evidence type="ECO:0000313" key="10">
    <source>
        <dbReference type="Proteomes" id="UP000053599"/>
    </source>
</evidence>
<dbReference type="GO" id="GO:0005506">
    <property type="term" value="F:iron ion binding"/>
    <property type="evidence" value="ECO:0007669"/>
    <property type="project" value="InterPro"/>
</dbReference>
<evidence type="ECO:0000256" key="2">
    <source>
        <dbReference type="ARBA" id="ARBA00010617"/>
    </source>
</evidence>